<organism evidence="1 2">
    <name type="scientific">Funiculus sociatus GB2-A5</name>
    <dbReference type="NCBI Taxonomy" id="2933946"/>
    <lineage>
        <taxon>Bacteria</taxon>
        <taxon>Bacillati</taxon>
        <taxon>Cyanobacteriota</taxon>
        <taxon>Cyanophyceae</taxon>
        <taxon>Coleofasciculales</taxon>
        <taxon>Coleofasciculaceae</taxon>
        <taxon>Funiculus</taxon>
    </lineage>
</organism>
<proteinExistence type="predicted"/>
<accession>A0ABV0JLY9</accession>
<keyword evidence="2" id="KW-1185">Reference proteome</keyword>
<dbReference type="EMBL" id="JAMPKK010000013">
    <property type="protein sequence ID" value="MEP0864453.1"/>
    <property type="molecule type" value="Genomic_DNA"/>
</dbReference>
<gene>
    <name evidence="1" type="ORF">NDI37_08215</name>
</gene>
<name>A0ABV0JLY9_9CYAN</name>
<evidence type="ECO:0000313" key="1">
    <source>
        <dbReference type="EMBL" id="MEP0864453.1"/>
    </source>
</evidence>
<dbReference type="Proteomes" id="UP001442494">
    <property type="component" value="Unassembled WGS sequence"/>
</dbReference>
<comment type="caution">
    <text evidence="1">The sequence shown here is derived from an EMBL/GenBank/DDBJ whole genome shotgun (WGS) entry which is preliminary data.</text>
</comment>
<sequence>MIMPIEFFPIEVTIEDIVAQIFVSRRITRINQYQLKYVLLAKDWLDEQEQTLLNRLFYGVRHGLLRIGE</sequence>
<reference evidence="1 2" key="1">
    <citation type="submission" date="2022-04" db="EMBL/GenBank/DDBJ databases">
        <title>Positive selection, recombination, and allopatry shape intraspecific diversity of widespread and dominant cyanobacteria.</title>
        <authorList>
            <person name="Wei J."/>
            <person name="Shu W."/>
            <person name="Hu C."/>
        </authorList>
    </citation>
    <scope>NUCLEOTIDE SEQUENCE [LARGE SCALE GENOMIC DNA]</scope>
    <source>
        <strain evidence="1 2">GB2-A5</strain>
    </source>
</reference>
<evidence type="ECO:0000313" key="2">
    <source>
        <dbReference type="Proteomes" id="UP001442494"/>
    </source>
</evidence>
<protein>
    <submittedName>
        <fullName evidence="1">Uncharacterized protein</fullName>
    </submittedName>
</protein>